<proteinExistence type="predicted"/>
<dbReference type="EMBL" id="AP014964">
    <property type="protein sequence ID" value="BAT04270.1"/>
    <property type="molecule type" value="Genomic_DNA"/>
</dbReference>
<sequence>ISFSSIRNSGVGHGHRPSPRTARHSSAPAADLPPARLRGLIYRCHARARARGVTPRRQATAEQEAGRLHASFEENVRRPPPSPSHSPRAAFSDLDLIVVYPAPAAG</sequence>
<reference evidence="3" key="1">
    <citation type="journal article" date="2005" name="Nature">
        <title>The map-based sequence of the rice genome.</title>
        <authorList>
            <consortium name="International rice genome sequencing project (IRGSP)"/>
            <person name="Matsumoto T."/>
            <person name="Wu J."/>
            <person name="Kanamori H."/>
            <person name="Katayose Y."/>
            <person name="Fujisawa M."/>
            <person name="Namiki N."/>
            <person name="Mizuno H."/>
            <person name="Yamamoto K."/>
            <person name="Antonio B.A."/>
            <person name="Baba T."/>
            <person name="Sakata K."/>
            <person name="Nagamura Y."/>
            <person name="Aoki H."/>
            <person name="Arikawa K."/>
            <person name="Arita K."/>
            <person name="Bito T."/>
            <person name="Chiden Y."/>
            <person name="Fujitsuka N."/>
            <person name="Fukunaka R."/>
            <person name="Hamada M."/>
            <person name="Harada C."/>
            <person name="Hayashi A."/>
            <person name="Hijishita S."/>
            <person name="Honda M."/>
            <person name="Hosokawa S."/>
            <person name="Ichikawa Y."/>
            <person name="Idonuma A."/>
            <person name="Iijima M."/>
            <person name="Ikeda M."/>
            <person name="Ikeno M."/>
            <person name="Ito K."/>
            <person name="Ito S."/>
            <person name="Ito T."/>
            <person name="Ito Y."/>
            <person name="Ito Y."/>
            <person name="Iwabuchi A."/>
            <person name="Kamiya K."/>
            <person name="Karasawa W."/>
            <person name="Kurita K."/>
            <person name="Katagiri S."/>
            <person name="Kikuta A."/>
            <person name="Kobayashi H."/>
            <person name="Kobayashi N."/>
            <person name="Machita K."/>
            <person name="Maehara T."/>
            <person name="Masukawa M."/>
            <person name="Mizubayashi T."/>
            <person name="Mukai Y."/>
            <person name="Nagasaki H."/>
            <person name="Nagata Y."/>
            <person name="Naito S."/>
            <person name="Nakashima M."/>
            <person name="Nakama Y."/>
            <person name="Nakamichi Y."/>
            <person name="Nakamura M."/>
            <person name="Meguro A."/>
            <person name="Negishi M."/>
            <person name="Ohta I."/>
            <person name="Ohta T."/>
            <person name="Okamoto M."/>
            <person name="Ono N."/>
            <person name="Saji S."/>
            <person name="Sakaguchi M."/>
            <person name="Sakai K."/>
            <person name="Shibata M."/>
            <person name="Shimokawa T."/>
            <person name="Song J."/>
            <person name="Takazaki Y."/>
            <person name="Terasawa K."/>
            <person name="Tsugane M."/>
            <person name="Tsuji K."/>
            <person name="Ueda S."/>
            <person name="Waki K."/>
            <person name="Yamagata H."/>
            <person name="Yamamoto M."/>
            <person name="Yamamoto S."/>
            <person name="Yamane H."/>
            <person name="Yoshiki S."/>
            <person name="Yoshihara R."/>
            <person name="Yukawa K."/>
            <person name="Zhong H."/>
            <person name="Yano M."/>
            <person name="Yuan Q."/>
            <person name="Ouyang S."/>
            <person name="Liu J."/>
            <person name="Jones K.M."/>
            <person name="Gansberger K."/>
            <person name="Moffat K."/>
            <person name="Hill J."/>
            <person name="Bera J."/>
            <person name="Fadrosh D."/>
            <person name="Jin S."/>
            <person name="Johri S."/>
            <person name="Kim M."/>
            <person name="Overton L."/>
            <person name="Reardon M."/>
            <person name="Tsitrin T."/>
            <person name="Vuong H."/>
            <person name="Weaver B."/>
            <person name="Ciecko A."/>
            <person name="Tallon L."/>
            <person name="Jackson J."/>
            <person name="Pai G."/>
            <person name="Aken S.V."/>
            <person name="Utterback T."/>
            <person name="Reidmuller S."/>
            <person name="Feldblyum T."/>
            <person name="Hsiao J."/>
            <person name="Zismann V."/>
            <person name="Iobst S."/>
            <person name="de Vazeille A.R."/>
            <person name="Buell C.R."/>
            <person name="Ying K."/>
            <person name="Li Y."/>
            <person name="Lu T."/>
            <person name="Huang Y."/>
            <person name="Zhao Q."/>
            <person name="Feng Q."/>
            <person name="Zhang L."/>
            <person name="Zhu J."/>
            <person name="Weng Q."/>
            <person name="Mu J."/>
            <person name="Lu Y."/>
            <person name="Fan D."/>
            <person name="Liu Y."/>
            <person name="Guan J."/>
            <person name="Zhang Y."/>
            <person name="Yu S."/>
            <person name="Liu X."/>
            <person name="Zhang Y."/>
            <person name="Hong G."/>
            <person name="Han B."/>
            <person name="Choisne N."/>
            <person name="Demange N."/>
            <person name="Orjeda G."/>
            <person name="Samain S."/>
            <person name="Cattolico L."/>
            <person name="Pelletier E."/>
            <person name="Couloux A."/>
            <person name="Segurens B."/>
            <person name="Wincker P."/>
            <person name="D'Hont A."/>
            <person name="Scarpelli C."/>
            <person name="Weissenbach J."/>
            <person name="Salanoubat M."/>
            <person name="Quetier F."/>
            <person name="Yu Y."/>
            <person name="Kim H.R."/>
            <person name="Rambo T."/>
            <person name="Currie J."/>
            <person name="Collura K."/>
            <person name="Luo M."/>
            <person name="Yang T."/>
            <person name="Ammiraju J.S.S."/>
            <person name="Engler F."/>
            <person name="Soderlund C."/>
            <person name="Wing R.A."/>
            <person name="Palmer L.E."/>
            <person name="de la Bastide M."/>
            <person name="Spiegel L."/>
            <person name="Nascimento L."/>
            <person name="Zutavern T."/>
            <person name="O'Shaughnessy A."/>
            <person name="Dike S."/>
            <person name="Dedhia N."/>
            <person name="Preston R."/>
            <person name="Balija V."/>
            <person name="McCombie W.R."/>
            <person name="Chow T."/>
            <person name="Chen H."/>
            <person name="Chung M."/>
            <person name="Chen C."/>
            <person name="Shaw J."/>
            <person name="Wu H."/>
            <person name="Hsiao K."/>
            <person name="Chao Y."/>
            <person name="Chu M."/>
            <person name="Cheng C."/>
            <person name="Hour A."/>
            <person name="Lee P."/>
            <person name="Lin S."/>
            <person name="Lin Y."/>
            <person name="Liou J."/>
            <person name="Liu S."/>
            <person name="Hsing Y."/>
            <person name="Raghuvanshi S."/>
            <person name="Mohanty A."/>
            <person name="Bharti A.K."/>
            <person name="Gaur A."/>
            <person name="Gupta V."/>
            <person name="Kumar D."/>
            <person name="Ravi V."/>
            <person name="Vij S."/>
            <person name="Kapur A."/>
            <person name="Khurana P."/>
            <person name="Khurana P."/>
            <person name="Khurana J.P."/>
            <person name="Tyagi A.K."/>
            <person name="Gaikwad K."/>
            <person name="Singh A."/>
            <person name="Dalal V."/>
            <person name="Srivastava S."/>
            <person name="Dixit A."/>
            <person name="Pal A.K."/>
            <person name="Ghazi I.A."/>
            <person name="Yadav M."/>
            <person name="Pandit A."/>
            <person name="Bhargava A."/>
            <person name="Sureshbabu K."/>
            <person name="Batra K."/>
            <person name="Sharma T.R."/>
            <person name="Mohapatra T."/>
            <person name="Singh N.K."/>
            <person name="Messing J."/>
            <person name="Nelson A.B."/>
            <person name="Fuks G."/>
            <person name="Kavchok S."/>
            <person name="Keizer G."/>
            <person name="Linton E."/>
            <person name="Llaca V."/>
            <person name="Song R."/>
            <person name="Tanyolac B."/>
            <person name="Young S."/>
            <person name="Ho-Il K."/>
            <person name="Hahn J.H."/>
            <person name="Sangsakoo G."/>
            <person name="Vanavichit A."/>
            <person name="de Mattos Luiz.A.T."/>
            <person name="Zimmer P.D."/>
            <person name="Malone G."/>
            <person name="Dellagostin O."/>
            <person name="de Oliveira A.C."/>
            <person name="Bevan M."/>
            <person name="Bancroft I."/>
            <person name="Minx P."/>
            <person name="Cordum H."/>
            <person name="Wilson R."/>
            <person name="Cheng Z."/>
            <person name="Jin W."/>
            <person name="Jiang J."/>
            <person name="Leong S.A."/>
            <person name="Iwama H."/>
            <person name="Gojobori T."/>
            <person name="Itoh T."/>
            <person name="Niimura Y."/>
            <person name="Fujii Y."/>
            <person name="Habara T."/>
            <person name="Sakai H."/>
            <person name="Sato Y."/>
            <person name="Wilson G."/>
            <person name="Kumar K."/>
            <person name="McCouch S."/>
            <person name="Juretic N."/>
            <person name="Hoen D."/>
            <person name="Wright S."/>
            <person name="Bruskiewich R."/>
            <person name="Bureau T."/>
            <person name="Miyao A."/>
            <person name="Hirochika H."/>
            <person name="Nishikawa T."/>
            <person name="Kadowaki K."/>
            <person name="Sugiura M."/>
            <person name="Burr B."/>
            <person name="Sasaki T."/>
        </authorList>
    </citation>
    <scope>NUCLEOTIDE SEQUENCE [LARGE SCALE GENOMIC DNA]</scope>
    <source>
        <strain evidence="3">cv. Nipponbare</strain>
    </source>
</reference>
<dbReference type="AlphaFoldDB" id="A0A0P0XD65"/>
<dbReference type="InParanoid" id="A0A0P0XD65"/>
<feature type="region of interest" description="Disordered" evidence="1">
    <location>
        <begin position="49"/>
        <end position="89"/>
    </location>
</feature>
<evidence type="ECO:0000256" key="1">
    <source>
        <dbReference type="SAM" id="MobiDB-lite"/>
    </source>
</evidence>
<feature type="compositionally biased region" description="Basic residues" evidence="1">
    <location>
        <begin position="13"/>
        <end position="23"/>
    </location>
</feature>
<dbReference type="Gramene" id="Os08t0202500-01">
    <property type="protein sequence ID" value="Os08t0202500-01"/>
    <property type="gene ID" value="Os08g0202500"/>
</dbReference>
<organism evidence="2 3">
    <name type="scientific">Oryza sativa subsp. japonica</name>
    <name type="common">Rice</name>
    <dbReference type="NCBI Taxonomy" id="39947"/>
    <lineage>
        <taxon>Eukaryota</taxon>
        <taxon>Viridiplantae</taxon>
        <taxon>Streptophyta</taxon>
        <taxon>Embryophyta</taxon>
        <taxon>Tracheophyta</taxon>
        <taxon>Spermatophyta</taxon>
        <taxon>Magnoliopsida</taxon>
        <taxon>Liliopsida</taxon>
        <taxon>Poales</taxon>
        <taxon>Poaceae</taxon>
        <taxon>BOP clade</taxon>
        <taxon>Oryzoideae</taxon>
        <taxon>Oryzeae</taxon>
        <taxon>Oryzinae</taxon>
        <taxon>Oryza</taxon>
        <taxon>Oryza sativa</taxon>
    </lineage>
</organism>
<feature type="non-terminal residue" evidence="2">
    <location>
        <position position="1"/>
    </location>
</feature>
<reference evidence="2 3" key="2">
    <citation type="journal article" date="2013" name="Plant Cell Physiol.">
        <title>Rice Annotation Project Database (RAP-DB): an integrative and interactive database for rice genomics.</title>
        <authorList>
            <person name="Sakai H."/>
            <person name="Lee S.S."/>
            <person name="Tanaka T."/>
            <person name="Numa H."/>
            <person name="Kim J."/>
            <person name="Kawahara Y."/>
            <person name="Wakimoto H."/>
            <person name="Yang C.C."/>
            <person name="Iwamoto M."/>
            <person name="Abe T."/>
            <person name="Yamada Y."/>
            <person name="Muto A."/>
            <person name="Inokuchi H."/>
            <person name="Ikemura T."/>
            <person name="Matsumoto T."/>
            <person name="Sasaki T."/>
            <person name="Itoh T."/>
        </authorList>
    </citation>
    <scope>NUCLEOTIDE SEQUENCE [LARGE SCALE GENOMIC DNA]</scope>
    <source>
        <strain evidence="3">cv. Nipponbare</strain>
    </source>
</reference>
<name>A0A0P0XD65_ORYSJ</name>
<dbReference type="PaxDb" id="39947-A0A0P0XD65"/>
<keyword evidence="3" id="KW-1185">Reference proteome</keyword>
<feature type="compositionally biased region" description="Basic and acidic residues" evidence="1">
    <location>
        <begin position="64"/>
        <end position="77"/>
    </location>
</feature>
<gene>
    <name evidence="2" type="ordered locus">Os08g0202500</name>
    <name evidence="2" type="ORF">OSNPB_080202500</name>
</gene>
<evidence type="ECO:0000313" key="2">
    <source>
        <dbReference type="EMBL" id="BAT04270.1"/>
    </source>
</evidence>
<protein>
    <submittedName>
        <fullName evidence="2">Os08g0202500 protein</fullName>
    </submittedName>
</protein>
<feature type="region of interest" description="Disordered" evidence="1">
    <location>
        <begin position="1"/>
        <end position="34"/>
    </location>
</feature>
<accession>A0A0P0XD65</accession>
<reference evidence="2 3" key="3">
    <citation type="journal article" date="2013" name="Rice">
        <title>Improvement of the Oryza sativa Nipponbare reference genome using next generation sequence and optical map data.</title>
        <authorList>
            <person name="Kawahara Y."/>
            <person name="de la Bastide M."/>
            <person name="Hamilton J.P."/>
            <person name="Kanamori H."/>
            <person name="McCombie W.R."/>
            <person name="Ouyang S."/>
            <person name="Schwartz D.C."/>
            <person name="Tanaka T."/>
            <person name="Wu J."/>
            <person name="Zhou S."/>
            <person name="Childs K.L."/>
            <person name="Davidson R.M."/>
            <person name="Lin H."/>
            <person name="Quesada-Ocampo L."/>
            <person name="Vaillancourt B."/>
            <person name="Sakai H."/>
            <person name="Lee S.S."/>
            <person name="Kim J."/>
            <person name="Numa H."/>
            <person name="Itoh T."/>
            <person name="Buell C.R."/>
            <person name="Matsumoto T."/>
        </authorList>
    </citation>
    <scope>NUCLEOTIDE SEQUENCE [LARGE SCALE GENOMIC DNA]</scope>
    <source>
        <strain evidence="3">cv. Nipponbare</strain>
    </source>
</reference>
<evidence type="ECO:0000313" key="3">
    <source>
        <dbReference type="Proteomes" id="UP000059680"/>
    </source>
</evidence>
<dbReference type="Proteomes" id="UP000059680">
    <property type="component" value="Chromosome 8"/>
</dbReference>